<feature type="region of interest" description="Disordered" evidence="1">
    <location>
        <begin position="1"/>
        <end position="101"/>
    </location>
</feature>
<reference evidence="2" key="1">
    <citation type="submission" date="2020-11" db="EMBL/GenBank/DDBJ databases">
        <authorList>
            <consortium name="DOE Joint Genome Institute"/>
            <person name="Ahrendt S."/>
            <person name="Riley R."/>
            <person name="Andreopoulos W."/>
            <person name="Labutti K."/>
            <person name="Pangilinan J."/>
            <person name="Ruiz-Duenas F.J."/>
            <person name="Barrasa J.M."/>
            <person name="Sanchez-Garcia M."/>
            <person name="Camarero S."/>
            <person name="Miyauchi S."/>
            <person name="Serrano A."/>
            <person name="Linde D."/>
            <person name="Babiker R."/>
            <person name="Drula E."/>
            <person name="Ayuso-Fernandez I."/>
            <person name="Pacheco R."/>
            <person name="Padilla G."/>
            <person name="Ferreira P."/>
            <person name="Barriuso J."/>
            <person name="Kellner H."/>
            <person name="Castanera R."/>
            <person name="Alfaro M."/>
            <person name="Ramirez L."/>
            <person name="Pisabarro A.G."/>
            <person name="Kuo A."/>
            <person name="Tritt A."/>
            <person name="Lipzen A."/>
            <person name="He G."/>
            <person name="Yan M."/>
            <person name="Ng V."/>
            <person name="Cullen D."/>
            <person name="Martin F."/>
            <person name="Rosso M.-N."/>
            <person name="Henrissat B."/>
            <person name="Hibbett D."/>
            <person name="Martinez A.T."/>
            <person name="Grigoriev I.V."/>
        </authorList>
    </citation>
    <scope>NUCLEOTIDE SEQUENCE</scope>
    <source>
        <strain evidence="2">MF-IS2</strain>
    </source>
</reference>
<evidence type="ECO:0000313" key="2">
    <source>
        <dbReference type="EMBL" id="KAF9452637.1"/>
    </source>
</evidence>
<organism evidence="2 3">
    <name type="scientific">Macrolepiota fuliginosa MF-IS2</name>
    <dbReference type="NCBI Taxonomy" id="1400762"/>
    <lineage>
        <taxon>Eukaryota</taxon>
        <taxon>Fungi</taxon>
        <taxon>Dikarya</taxon>
        <taxon>Basidiomycota</taxon>
        <taxon>Agaricomycotina</taxon>
        <taxon>Agaricomycetes</taxon>
        <taxon>Agaricomycetidae</taxon>
        <taxon>Agaricales</taxon>
        <taxon>Agaricineae</taxon>
        <taxon>Agaricaceae</taxon>
        <taxon>Macrolepiota</taxon>
    </lineage>
</organism>
<protein>
    <submittedName>
        <fullName evidence="2">Uncharacterized protein</fullName>
    </submittedName>
</protein>
<feature type="region of interest" description="Disordered" evidence="1">
    <location>
        <begin position="117"/>
        <end position="166"/>
    </location>
</feature>
<keyword evidence="3" id="KW-1185">Reference proteome</keyword>
<name>A0A9P5XLJ8_9AGAR</name>
<accession>A0A9P5XLJ8</accession>
<feature type="compositionally biased region" description="Basic residues" evidence="1">
    <location>
        <begin position="134"/>
        <end position="143"/>
    </location>
</feature>
<dbReference type="EMBL" id="MU151069">
    <property type="protein sequence ID" value="KAF9452637.1"/>
    <property type="molecule type" value="Genomic_DNA"/>
</dbReference>
<feature type="compositionally biased region" description="Basic and acidic residues" evidence="1">
    <location>
        <begin position="1"/>
        <end position="12"/>
    </location>
</feature>
<dbReference type="Proteomes" id="UP000807342">
    <property type="component" value="Unassembled WGS sequence"/>
</dbReference>
<gene>
    <name evidence="2" type="ORF">P691DRAFT_756203</name>
</gene>
<sequence>MGHPPALHEEIVHGTGQKEQPRKTLMDRVLVTPMKKHSRSSLRFHTSRSKAPTPSRSLRHQSQRTSSGHTFAPYPKRYSLSHNGENVPLPQTPKNSLRRTLSDRSYFNGAMVDTSSRKARLSVNRRDLISPPKRSTKRARRLSRSGPPLTNMTLNSGSSSSASHTSFGSTSAALYSSCPGWDLGHAVIIDNMVEKKYPAQDMDLEFEFRTLHLEDGHGETANINLGDCSWSTIADSPQHQEDGLSFNNSLLPASITESQRENVELVAR</sequence>
<evidence type="ECO:0000313" key="3">
    <source>
        <dbReference type="Proteomes" id="UP000807342"/>
    </source>
</evidence>
<comment type="caution">
    <text evidence="2">The sequence shown here is derived from an EMBL/GenBank/DDBJ whole genome shotgun (WGS) entry which is preliminary data.</text>
</comment>
<dbReference type="AlphaFoldDB" id="A0A9P5XLJ8"/>
<evidence type="ECO:0000256" key="1">
    <source>
        <dbReference type="SAM" id="MobiDB-lite"/>
    </source>
</evidence>
<feature type="compositionally biased region" description="Basic residues" evidence="1">
    <location>
        <begin position="34"/>
        <end position="48"/>
    </location>
</feature>
<feature type="compositionally biased region" description="Low complexity" evidence="1">
    <location>
        <begin position="156"/>
        <end position="166"/>
    </location>
</feature>
<proteinExistence type="predicted"/>
<feature type="compositionally biased region" description="Polar residues" evidence="1">
    <location>
        <begin position="92"/>
        <end position="101"/>
    </location>
</feature>